<keyword evidence="4" id="KW-0132">Cell division</keyword>
<evidence type="ECO:0000256" key="2">
    <source>
        <dbReference type="ARBA" id="ARBA00023134"/>
    </source>
</evidence>
<dbReference type="Proteomes" id="UP000018040">
    <property type="component" value="Unassembled WGS sequence"/>
</dbReference>
<keyword evidence="4" id="KW-0131">Cell cycle</keyword>
<dbReference type="AlphaFoldDB" id="V6TQA7"/>
<evidence type="ECO:0000259" key="3">
    <source>
        <dbReference type="Pfam" id="PF00448"/>
    </source>
</evidence>
<dbReference type="SUPFAM" id="SSF52540">
    <property type="entry name" value="P-loop containing nucleoside triphosphate hydrolases"/>
    <property type="match status" value="1"/>
</dbReference>
<evidence type="ECO:0000313" key="5">
    <source>
        <dbReference type="Proteomes" id="UP000018040"/>
    </source>
</evidence>
<dbReference type="InterPro" id="IPR027417">
    <property type="entry name" value="P-loop_NTPase"/>
</dbReference>
<dbReference type="Pfam" id="PF00448">
    <property type="entry name" value="SRP54"/>
    <property type="match status" value="1"/>
</dbReference>
<protein>
    <submittedName>
        <fullName evidence="4">Cell division protein ftsY</fullName>
    </submittedName>
</protein>
<dbReference type="InterPro" id="IPR000897">
    <property type="entry name" value="SRP54_GTPase_dom"/>
</dbReference>
<organism evidence="4 5">
    <name type="scientific">Giardia intestinalis</name>
    <name type="common">Giardia lamblia</name>
    <dbReference type="NCBI Taxonomy" id="5741"/>
    <lineage>
        <taxon>Eukaryota</taxon>
        <taxon>Metamonada</taxon>
        <taxon>Diplomonadida</taxon>
        <taxon>Hexamitidae</taxon>
        <taxon>Giardiinae</taxon>
        <taxon>Giardia</taxon>
    </lineage>
</organism>
<comment type="caution">
    <text evidence="4">The sequence shown here is derived from an EMBL/GenBank/DDBJ whole genome shotgun (WGS) entry which is preliminary data.</text>
</comment>
<gene>
    <name evidence="4" type="ORF">GSB_153099</name>
</gene>
<dbReference type="GO" id="GO:0006614">
    <property type="term" value="P:SRP-dependent cotranslational protein targeting to membrane"/>
    <property type="evidence" value="ECO:0007669"/>
    <property type="project" value="InterPro"/>
</dbReference>
<name>V6TQA7_GIAIN</name>
<proteinExistence type="predicted"/>
<dbReference type="OrthoDB" id="6688196at2759"/>
<reference evidence="5" key="1">
    <citation type="submission" date="2012-02" db="EMBL/GenBank/DDBJ databases">
        <title>Genome sequencing of Giardia lamblia Genotypes A2 and B isolates (DH and GS) and comparative analysis with the genomes of Genotypes A1 and E (WB and Pig).</title>
        <authorList>
            <person name="Adam R."/>
            <person name="Dahlstrom E."/>
            <person name="Martens C."/>
            <person name="Bruno D."/>
            <person name="Barbian K."/>
            <person name="Porcella S.F."/>
            <person name="Nash T."/>
        </authorList>
    </citation>
    <scope>NUCLEOTIDE SEQUENCE</scope>
    <source>
        <strain evidence="5">GS</strain>
    </source>
</reference>
<dbReference type="Gene3D" id="3.40.50.300">
    <property type="entry name" value="P-loop containing nucleotide triphosphate hydrolases"/>
    <property type="match status" value="1"/>
</dbReference>
<evidence type="ECO:0000256" key="1">
    <source>
        <dbReference type="ARBA" id="ARBA00022741"/>
    </source>
</evidence>
<reference evidence="4 5" key="2">
    <citation type="journal article" date="2013" name="Genome Biol. Evol.">
        <title>Genome sequencing of Giardia lamblia genotypes A2 and B isolates (DH and GS) and comparative analysis with the genomes of genotypes A1 and E (WB and Pig).</title>
        <authorList>
            <person name="Adam R.D."/>
            <person name="Dahlstrom E.W."/>
            <person name="Martens C.A."/>
            <person name="Bruno D.P."/>
            <person name="Barbian K.D."/>
            <person name="Ricklefs S.M."/>
            <person name="Hernandez M.M."/>
            <person name="Narla N.P."/>
            <person name="Patel R.B."/>
            <person name="Porcella S.F."/>
            <person name="Nash T.E."/>
        </authorList>
    </citation>
    <scope>NUCLEOTIDE SEQUENCE [LARGE SCALE GENOMIC DNA]</scope>
    <source>
        <strain evidence="4 5">GS</strain>
    </source>
</reference>
<sequence>MNLDLASLAFDTLNTAIRTEADVVVIDGAGRPRNKVGLMNELGKIKRVLQKVVPDAPHEVLLILDGSTLKTILFFL</sequence>
<dbReference type="EMBL" id="AHHH01000175">
    <property type="protein sequence ID" value="ESU40774.1"/>
    <property type="molecule type" value="Genomic_DNA"/>
</dbReference>
<dbReference type="GO" id="GO:0051301">
    <property type="term" value="P:cell division"/>
    <property type="evidence" value="ECO:0007669"/>
    <property type="project" value="UniProtKB-KW"/>
</dbReference>
<keyword evidence="2" id="KW-0342">GTP-binding</keyword>
<evidence type="ECO:0000313" key="4">
    <source>
        <dbReference type="EMBL" id="ESU40774.1"/>
    </source>
</evidence>
<dbReference type="GO" id="GO:0005525">
    <property type="term" value="F:GTP binding"/>
    <property type="evidence" value="ECO:0007669"/>
    <property type="project" value="UniProtKB-KW"/>
</dbReference>
<accession>V6TQA7</accession>
<keyword evidence="1" id="KW-0547">Nucleotide-binding</keyword>
<feature type="domain" description="SRP54-type proteins GTP-binding" evidence="3">
    <location>
        <begin position="4"/>
        <end position="70"/>
    </location>
</feature>